<evidence type="ECO:0000256" key="1">
    <source>
        <dbReference type="SAM" id="Coils"/>
    </source>
</evidence>
<name>A0A0D0KZE6_9PSED</name>
<keyword evidence="1" id="KW-0175">Coiled coil</keyword>
<protein>
    <recommendedName>
        <fullName evidence="5">Chromosome segregation protein SMC</fullName>
    </recommendedName>
</protein>
<feature type="coiled-coil region" evidence="1">
    <location>
        <begin position="4"/>
        <end position="31"/>
    </location>
</feature>
<sequence length="277" mass="29975">MQELNELKQELATLTTDKESLELRYAELQKVESEAPQNWSHLGNAVGSSEFYAAQEQRMTAGMQLDEVKSRIERLNRRIQYLEQLAGANKAILAANEAELLARQSVERLEASAKRIAGKLTEMRKANRTAFEQASHAEQEAAQSIATAASSGEPTAEKAAQTKMAKAAEGMAKVKAERQANQPLLRAFEAEATTISGQLEVAQEQLRSAIAASSRAMALKLGADWDQAAGALVAIGAELIKHGAGHQLTSLKVPTFAPGNRTYTQYELRDLANGKAA</sequence>
<evidence type="ECO:0000313" key="4">
    <source>
        <dbReference type="Proteomes" id="UP000032068"/>
    </source>
</evidence>
<dbReference type="Proteomes" id="UP000032068">
    <property type="component" value="Unassembled WGS sequence"/>
</dbReference>
<evidence type="ECO:0000256" key="2">
    <source>
        <dbReference type="SAM" id="MobiDB-lite"/>
    </source>
</evidence>
<dbReference type="EMBL" id="JXQW01000010">
    <property type="protein sequence ID" value="KIQ03914.1"/>
    <property type="molecule type" value="Genomic_DNA"/>
</dbReference>
<reference evidence="3 4" key="1">
    <citation type="submission" date="2014-12" db="EMBL/GenBank/DDBJ databases">
        <title>16Stimator: statistical estimation of ribosomal gene copy numbers from draft genome assemblies.</title>
        <authorList>
            <person name="Perisin M.A."/>
            <person name="Vetter M."/>
            <person name="Gilbert J.A."/>
            <person name="Bergelson J."/>
        </authorList>
    </citation>
    <scope>NUCLEOTIDE SEQUENCE [LARGE SCALE GENOMIC DNA]</scope>
    <source>
        <strain evidence="3 4">MEJ086</strain>
    </source>
</reference>
<feature type="coiled-coil region" evidence="1">
    <location>
        <begin position="58"/>
        <end position="126"/>
    </location>
</feature>
<organism evidence="3 4">
    <name type="scientific">Pseudomonas fulva</name>
    <dbReference type="NCBI Taxonomy" id="47880"/>
    <lineage>
        <taxon>Bacteria</taxon>
        <taxon>Pseudomonadati</taxon>
        <taxon>Pseudomonadota</taxon>
        <taxon>Gammaproteobacteria</taxon>
        <taxon>Pseudomonadales</taxon>
        <taxon>Pseudomonadaceae</taxon>
        <taxon>Pseudomonas</taxon>
    </lineage>
</organism>
<gene>
    <name evidence="3" type="ORF">RU08_06035</name>
</gene>
<accession>A0A0D0KZE6</accession>
<feature type="region of interest" description="Disordered" evidence="2">
    <location>
        <begin position="137"/>
        <end position="164"/>
    </location>
</feature>
<evidence type="ECO:0008006" key="5">
    <source>
        <dbReference type="Google" id="ProtNLM"/>
    </source>
</evidence>
<proteinExistence type="predicted"/>
<dbReference type="AlphaFoldDB" id="A0A0D0KZE6"/>
<evidence type="ECO:0000313" key="3">
    <source>
        <dbReference type="EMBL" id="KIQ03914.1"/>
    </source>
</evidence>
<dbReference type="RefSeq" id="WP_042552914.1">
    <property type="nucleotide sequence ID" value="NZ_JXQW01000010.1"/>
</dbReference>
<feature type="compositionally biased region" description="Low complexity" evidence="2">
    <location>
        <begin position="137"/>
        <end position="146"/>
    </location>
</feature>
<comment type="caution">
    <text evidence="3">The sequence shown here is derived from an EMBL/GenBank/DDBJ whole genome shotgun (WGS) entry which is preliminary data.</text>
</comment>